<dbReference type="PANTHER" id="PTHR12216:SF3">
    <property type="entry name" value="UROCANATE HYDRATASE"/>
    <property type="match status" value="1"/>
</dbReference>
<dbReference type="Pfam" id="PF01175">
    <property type="entry name" value="Urocanase"/>
    <property type="match status" value="1"/>
</dbReference>
<dbReference type="Gene3D" id="3.40.50.10730">
    <property type="entry name" value="Urocanase like domains"/>
    <property type="match status" value="1"/>
</dbReference>
<dbReference type="InterPro" id="IPR035085">
    <property type="entry name" value="Urocanase_Rossmann-like"/>
</dbReference>
<keyword evidence="3" id="KW-0456">Lyase</keyword>
<comment type="cofactor">
    <cofactor evidence="1">
        <name>NAD(+)</name>
        <dbReference type="ChEBI" id="CHEBI:57540"/>
    </cofactor>
</comment>
<feature type="domain" description="Urocanase Rossmann-like" evidence="4">
    <location>
        <begin position="215"/>
        <end position="437"/>
    </location>
</feature>
<comment type="caution">
    <text evidence="7">The sequence shown here is derived from an EMBL/GenBank/DDBJ whole genome shotgun (WGS) entry which is preliminary data.</text>
</comment>
<evidence type="ECO:0000259" key="6">
    <source>
        <dbReference type="Pfam" id="PF17392"/>
    </source>
</evidence>
<evidence type="ECO:0000259" key="5">
    <source>
        <dbReference type="Pfam" id="PF17391"/>
    </source>
</evidence>
<dbReference type="SUPFAM" id="SSF111326">
    <property type="entry name" value="Urocanase"/>
    <property type="match status" value="1"/>
</dbReference>
<reference evidence="7" key="1">
    <citation type="submission" date="2022-03" db="EMBL/GenBank/DDBJ databases">
        <title>Draft genome sequence of Aduncisulcus paluster, a free-living microaerophilic Fornicata.</title>
        <authorList>
            <person name="Yuyama I."/>
            <person name="Kume K."/>
            <person name="Tamura T."/>
            <person name="Inagaki Y."/>
            <person name="Hashimoto T."/>
        </authorList>
    </citation>
    <scope>NUCLEOTIDE SEQUENCE</scope>
    <source>
        <strain evidence="7">NY0171</strain>
    </source>
</reference>
<proteinExistence type="predicted"/>
<name>A0ABQ5KQ19_9EUKA</name>
<keyword evidence="8" id="KW-1185">Reference proteome</keyword>
<dbReference type="InterPro" id="IPR038364">
    <property type="entry name" value="Urocanase_central_sf"/>
</dbReference>
<dbReference type="NCBIfam" id="NF003820">
    <property type="entry name" value="PRK05414.1"/>
    <property type="match status" value="1"/>
</dbReference>
<dbReference type="PIRSF" id="PIRSF001423">
    <property type="entry name" value="Urocanate_hydrat"/>
    <property type="match status" value="1"/>
</dbReference>
<protein>
    <submittedName>
        <fullName evidence="7">Probable urocanate hydratase</fullName>
    </submittedName>
</protein>
<sequence>MKSTLACLANGIPLSPLPPPRGPTPGIAHAPKRVSGLTLEQERLAIANALRYIPKELHKILVKDCVQELRDYGHIYFYRFMPTFRMKAYPISDYPAKIVEARSIQLMIFNNLDPEVAQFPEELVTYGSNGSVFQNWAQFWLVMQYLSIMTEKQTLELYSGHPHGLFPSSPDAPRMILTNGLIIPRFDGQEMYEKLYALGCTQYGQMTAGSFCYIGPSGIVHGTTLTVLNAARKFLKSDMSGRIFLSSGLGGMSGAQPKATVITGGIAVIAEVSEEALMKRHKQGWLNEVFRDIPSLFERAQVAKEKKEKVSLGYLGNVVDLWEYLARDDVPAIVDISSDQTSCHNVYGGGYYPVGLSYEESNDLMSKDPSEFKKCVDASLIRQVAAINKVVSAKKVSVFFDYGNSFLASAAHAGAEVFSDEPGSKELLKFRYRSYVELIMGDIFSLGFGPFRWVCTSGKEEDLLLTDRIARDVIIECMEEEGCPEETKAQYADNKLWIEQAHENKLVVGSQARILYADALARIRMAQAFNKHVMEGKLSAPVVLSRDHHDVSGTDSVFRETSNITDGSKFCADMATHNFIGDGIRGATWVALHNGGGCGVSKVINGGHGHVLDGSVRAGEKAAAMLLWDVNNGVTRRAWARNPNALLSIKRAMKLFPELKVTVPELADEEMIKEEMEKKE</sequence>
<dbReference type="EMBL" id="BQXS01010118">
    <property type="protein sequence ID" value="GKT33025.1"/>
    <property type="molecule type" value="Genomic_DNA"/>
</dbReference>
<dbReference type="InterPro" id="IPR023637">
    <property type="entry name" value="Urocanase-like"/>
</dbReference>
<dbReference type="Pfam" id="PF17391">
    <property type="entry name" value="Urocanase_N"/>
    <property type="match status" value="1"/>
</dbReference>
<dbReference type="Gene3D" id="3.40.1770.10">
    <property type="entry name" value="Urocanase superfamily"/>
    <property type="match status" value="1"/>
</dbReference>
<organism evidence="7 8">
    <name type="scientific">Aduncisulcus paluster</name>
    <dbReference type="NCBI Taxonomy" id="2918883"/>
    <lineage>
        <taxon>Eukaryota</taxon>
        <taxon>Metamonada</taxon>
        <taxon>Carpediemonas-like organisms</taxon>
        <taxon>Aduncisulcus</taxon>
    </lineage>
</organism>
<keyword evidence="2" id="KW-0520">NAD</keyword>
<dbReference type="InterPro" id="IPR036190">
    <property type="entry name" value="Urocanase_sf"/>
</dbReference>
<evidence type="ECO:0000256" key="2">
    <source>
        <dbReference type="ARBA" id="ARBA00023027"/>
    </source>
</evidence>
<dbReference type="Pfam" id="PF17392">
    <property type="entry name" value="Urocanase_C"/>
    <property type="match status" value="1"/>
</dbReference>
<evidence type="ECO:0000259" key="4">
    <source>
        <dbReference type="Pfam" id="PF01175"/>
    </source>
</evidence>
<dbReference type="PANTHER" id="PTHR12216">
    <property type="entry name" value="UROCANATE HYDRATASE"/>
    <property type="match status" value="1"/>
</dbReference>
<feature type="domain" description="Urocanase N-terminal" evidence="5">
    <location>
        <begin position="86"/>
        <end position="212"/>
    </location>
</feature>
<gene>
    <name evidence="7" type="ORF">ADUPG1_007050</name>
</gene>
<feature type="domain" description="Urocanase C-terminal" evidence="6">
    <location>
        <begin position="442"/>
        <end position="650"/>
    </location>
</feature>
<evidence type="ECO:0000313" key="7">
    <source>
        <dbReference type="EMBL" id="GKT33025.1"/>
    </source>
</evidence>
<accession>A0ABQ5KQ19</accession>
<evidence type="ECO:0000256" key="1">
    <source>
        <dbReference type="ARBA" id="ARBA00001911"/>
    </source>
</evidence>
<evidence type="ECO:0000313" key="8">
    <source>
        <dbReference type="Proteomes" id="UP001057375"/>
    </source>
</evidence>
<dbReference type="InterPro" id="IPR035401">
    <property type="entry name" value="Urocanase_C"/>
</dbReference>
<evidence type="ECO:0000256" key="3">
    <source>
        <dbReference type="ARBA" id="ARBA00023239"/>
    </source>
</evidence>
<dbReference type="InterPro" id="IPR035400">
    <property type="entry name" value="Urocanase_N"/>
</dbReference>
<dbReference type="Proteomes" id="UP001057375">
    <property type="component" value="Unassembled WGS sequence"/>
</dbReference>